<feature type="domain" description="Formyl transferase N-terminal" evidence="6">
    <location>
        <begin position="8"/>
        <end position="188"/>
    </location>
</feature>
<dbReference type="Pfam" id="PF02911">
    <property type="entry name" value="Formyl_trans_C"/>
    <property type="match status" value="1"/>
</dbReference>
<dbReference type="PANTHER" id="PTHR11138:SF5">
    <property type="entry name" value="METHIONYL-TRNA FORMYLTRANSFERASE, MITOCHONDRIAL"/>
    <property type="match status" value="1"/>
</dbReference>
<dbReference type="CDD" id="cd08646">
    <property type="entry name" value="FMT_core_Met-tRNA-FMT_N"/>
    <property type="match status" value="1"/>
</dbReference>
<comment type="similarity">
    <text evidence="1 5">Belongs to the Fmt family.</text>
</comment>
<evidence type="ECO:0000256" key="1">
    <source>
        <dbReference type="ARBA" id="ARBA00010699"/>
    </source>
</evidence>
<dbReference type="GO" id="GO:0005829">
    <property type="term" value="C:cytosol"/>
    <property type="evidence" value="ECO:0007669"/>
    <property type="project" value="TreeGrafter"/>
</dbReference>
<evidence type="ECO:0000259" key="6">
    <source>
        <dbReference type="Pfam" id="PF00551"/>
    </source>
</evidence>
<gene>
    <name evidence="5" type="primary">fmt</name>
    <name evidence="8" type="ORF">HNQ38_002125</name>
</gene>
<accession>A0A7W8FHM3</accession>
<keyword evidence="9" id="KW-1185">Reference proteome</keyword>
<keyword evidence="3 5" id="KW-0808">Transferase</keyword>
<dbReference type="InterPro" id="IPR036477">
    <property type="entry name" value="Formyl_transf_N_sf"/>
</dbReference>
<feature type="domain" description="Formyl transferase C-terminal" evidence="7">
    <location>
        <begin position="212"/>
        <end position="317"/>
    </location>
</feature>
<organism evidence="8 9">
    <name type="scientific">Desulfovibrio intestinalis</name>
    <dbReference type="NCBI Taxonomy" id="58621"/>
    <lineage>
        <taxon>Bacteria</taxon>
        <taxon>Pseudomonadati</taxon>
        <taxon>Thermodesulfobacteriota</taxon>
        <taxon>Desulfovibrionia</taxon>
        <taxon>Desulfovibrionales</taxon>
        <taxon>Desulfovibrionaceae</taxon>
        <taxon>Desulfovibrio</taxon>
    </lineage>
</organism>
<sequence>MAQEKDCRIVFMGTPDFAAASLKKLAAWPRADIVAVYTQPDRPAGRGHKLAMSAVKKLALELGIPVYQPASLKGAEAQAELAALKADVLAVAAYGLILPDAVLAMPRFGAINVHASILPRLRGAAPIQRAVMEGWQPESRAGISIMQIGSRLDAGPVYAMSDTLIGEHTSGTLHDALAEMGADLLEKVLDDILEGRAVAVEQDENLSTHAAKIGKQDGFVDWTLSAAQVHAQIRGVTPKPGARTVLHLDAAAGFTTQILPLIVSPGTIGESTAGEKPGTVRHDSNGLGVACSDRWYMFGLVRPEGRKDMPVRDLLNGGLKNLPEGFCGTARQPEISA</sequence>
<evidence type="ECO:0000259" key="7">
    <source>
        <dbReference type="Pfam" id="PF02911"/>
    </source>
</evidence>
<dbReference type="Pfam" id="PF00551">
    <property type="entry name" value="Formyl_trans_N"/>
    <property type="match status" value="1"/>
</dbReference>
<dbReference type="GO" id="GO:0004479">
    <property type="term" value="F:methionyl-tRNA formyltransferase activity"/>
    <property type="evidence" value="ECO:0007669"/>
    <property type="project" value="UniProtKB-UniRule"/>
</dbReference>
<dbReference type="InterPro" id="IPR005794">
    <property type="entry name" value="Fmt"/>
</dbReference>
<comment type="function">
    <text evidence="5">Attaches a formyl group to the free amino group of methionyl-tRNA(fMet). The formyl group appears to play a dual role in the initiator identity of N-formylmethionyl-tRNA by promoting its recognition by IF2 and preventing the misappropriation of this tRNA by the elongation apparatus.</text>
</comment>
<evidence type="ECO:0000313" key="8">
    <source>
        <dbReference type="EMBL" id="MBB5144017.1"/>
    </source>
</evidence>
<dbReference type="InterPro" id="IPR041711">
    <property type="entry name" value="Met-tRNA-FMT_N"/>
</dbReference>
<dbReference type="SUPFAM" id="SSF50486">
    <property type="entry name" value="FMT C-terminal domain-like"/>
    <property type="match status" value="1"/>
</dbReference>
<dbReference type="AlphaFoldDB" id="A0A7W8FHM3"/>
<dbReference type="NCBIfam" id="TIGR00460">
    <property type="entry name" value="fmt"/>
    <property type="match status" value="1"/>
</dbReference>
<feature type="binding site" evidence="5">
    <location>
        <begin position="116"/>
        <end position="119"/>
    </location>
    <ligand>
        <name>(6S)-5,6,7,8-tetrahydrofolate</name>
        <dbReference type="ChEBI" id="CHEBI:57453"/>
    </ligand>
</feature>
<protein>
    <recommendedName>
        <fullName evidence="2 5">Methionyl-tRNA formyltransferase</fullName>
        <ecNumber evidence="2 5">2.1.2.9</ecNumber>
    </recommendedName>
</protein>
<evidence type="ECO:0000256" key="3">
    <source>
        <dbReference type="ARBA" id="ARBA00022679"/>
    </source>
</evidence>
<evidence type="ECO:0000256" key="4">
    <source>
        <dbReference type="ARBA" id="ARBA00022917"/>
    </source>
</evidence>
<dbReference type="RefSeq" id="WP_183720204.1">
    <property type="nucleotide sequence ID" value="NZ_JACHGO010000006.1"/>
</dbReference>
<dbReference type="InterPro" id="IPR011034">
    <property type="entry name" value="Formyl_transferase-like_C_sf"/>
</dbReference>
<dbReference type="InterPro" id="IPR044135">
    <property type="entry name" value="Met-tRNA-FMT_C"/>
</dbReference>
<comment type="caution">
    <text evidence="8">The sequence shown here is derived from an EMBL/GenBank/DDBJ whole genome shotgun (WGS) entry which is preliminary data.</text>
</comment>
<name>A0A7W8FHM3_9BACT</name>
<evidence type="ECO:0000313" key="9">
    <source>
        <dbReference type="Proteomes" id="UP000539075"/>
    </source>
</evidence>
<dbReference type="EC" id="2.1.2.9" evidence="2 5"/>
<comment type="catalytic activity">
    <reaction evidence="5">
        <text>L-methionyl-tRNA(fMet) + (6R)-10-formyltetrahydrofolate = N-formyl-L-methionyl-tRNA(fMet) + (6S)-5,6,7,8-tetrahydrofolate + H(+)</text>
        <dbReference type="Rhea" id="RHEA:24380"/>
        <dbReference type="Rhea" id="RHEA-COMP:9952"/>
        <dbReference type="Rhea" id="RHEA-COMP:9953"/>
        <dbReference type="ChEBI" id="CHEBI:15378"/>
        <dbReference type="ChEBI" id="CHEBI:57453"/>
        <dbReference type="ChEBI" id="CHEBI:78530"/>
        <dbReference type="ChEBI" id="CHEBI:78844"/>
        <dbReference type="ChEBI" id="CHEBI:195366"/>
        <dbReference type="EC" id="2.1.2.9"/>
    </reaction>
</comment>
<dbReference type="Proteomes" id="UP000539075">
    <property type="component" value="Unassembled WGS sequence"/>
</dbReference>
<evidence type="ECO:0000256" key="5">
    <source>
        <dbReference type="HAMAP-Rule" id="MF_00182"/>
    </source>
</evidence>
<dbReference type="SUPFAM" id="SSF53328">
    <property type="entry name" value="Formyltransferase"/>
    <property type="match status" value="1"/>
</dbReference>
<dbReference type="HAMAP" id="MF_00182">
    <property type="entry name" value="Formyl_trans"/>
    <property type="match status" value="1"/>
</dbReference>
<evidence type="ECO:0000256" key="2">
    <source>
        <dbReference type="ARBA" id="ARBA00012261"/>
    </source>
</evidence>
<dbReference type="Gene3D" id="3.40.50.12230">
    <property type="match status" value="1"/>
</dbReference>
<dbReference type="PANTHER" id="PTHR11138">
    <property type="entry name" value="METHIONYL-TRNA FORMYLTRANSFERASE"/>
    <property type="match status" value="1"/>
</dbReference>
<dbReference type="EMBL" id="JACHGO010000006">
    <property type="protein sequence ID" value="MBB5144017.1"/>
    <property type="molecule type" value="Genomic_DNA"/>
</dbReference>
<keyword evidence="4 5" id="KW-0648">Protein biosynthesis</keyword>
<dbReference type="InterPro" id="IPR005793">
    <property type="entry name" value="Formyl_trans_C"/>
</dbReference>
<proteinExistence type="inferred from homology"/>
<reference evidence="8 9" key="1">
    <citation type="submission" date="2020-08" db="EMBL/GenBank/DDBJ databases">
        <title>Genomic Encyclopedia of Type Strains, Phase IV (KMG-IV): sequencing the most valuable type-strain genomes for metagenomic binning, comparative biology and taxonomic classification.</title>
        <authorList>
            <person name="Goeker M."/>
        </authorList>
    </citation>
    <scope>NUCLEOTIDE SEQUENCE [LARGE SCALE GENOMIC DNA]</scope>
    <source>
        <strain evidence="8 9">DSM 11275</strain>
    </source>
</reference>
<dbReference type="InterPro" id="IPR002376">
    <property type="entry name" value="Formyl_transf_N"/>
</dbReference>
<dbReference type="CDD" id="cd08704">
    <property type="entry name" value="Met_tRNA_FMT_C"/>
    <property type="match status" value="1"/>
</dbReference>